<reference evidence="1" key="1">
    <citation type="submission" date="2022-07" db="EMBL/GenBank/DDBJ databases">
        <title>Genome Sequence of Leucocoprinus birnbaumii.</title>
        <authorList>
            <person name="Buettner E."/>
        </authorList>
    </citation>
    <scope>NUCLEOTIDE SEQUENCE</scope>
    <source>
        <strain evidence="1">VT141</strain>
    </source>
</reference>
<gene>
    <name evidence="1" type="ORF">NP233_g3622</name>
</gene>
<accession>A0AAD5W2S6</accession>
<comment type="caution">
    <text evidence="1">The sequence shown here is derived from an EMBL/GenBank/DDBJ whole genome shotgun (WGS) entry which is preliminary data.</text>
</comment>
<protein>
    <submittedName>
        <fullName evidence="1">Uncharacterized protein</fullName>
    </submittedName>
</protein>
<proteinExistence type="predicted"/>
<dbReference type="EMBL" id="JANIEX010000176">
    <property type="protein sequence ID" value="KAJ3571655.1"/>
    <property type="molecule type" value="Genomic_DNA"/>
</dbReference>
<evidence type="ECO:0000313" key="2">
    <source>
        <dbReference type="Proteomes" id="UP001213000"/>
    </source>
</evidence>
<keyword evidence="2" id="KW-1185">Reference proteome</keyword>
<evidence type="ECO:0000313" key="1">
    <source>
        <dbReference type="EMBL" id="KAJ3571655.1"/>
    </source>
</evidence>
<dbReference type="Proteomes" id="UP001213000">
    <property type="component" value="Unassembled WGS sequence"/>
</dbReference>
<name>A0AAD5W2S6_9AGAR</name>
<organism evidence="1 2">
    <name type="scientific">Leucocoprinus birnbaumii</name>
    <dbReference type="NCBI Taxonomy" id="56174"/>
    <lineage>
        <taxon>Eukaryota</taxon>
        <taxon>Fungi</taxon>
        <taxon>Dikarya</taxon>
        <taxon>Basidiomycota</taxon>
        <taxon>Agaricomycotina</taxon>
        <taxon>Agaricomycetes</taxon>
        <taxon>Agaricomycetidae</taxon>
        <taxon>Agaricales</taxon>
        <taxon>Agaricineae</taxon>
        <taxon>Agaricaceae</taxon>
        <taxon>Leucocoprinus</taxon>
    </lineage>
</organism>
<sequence>MSSLTRDEVQRLTTATTALMRQKFSLVAKDIPQWNSTNGAPRHRGEVLFVDVARRYWEYHRLRFRNIHGCEPALLINPDRPSPRLLSYPPLAQHRIIGSLKLIRKAQSLSETLFAREVLPPLLGPLTRQHLVLVTIARAFFDQAQDLYREIYHVDCPYHQLAPGNVPPNPAAPDPDYVPGEFDRYRAIPPPLPGGIDDETLWVNAARLFLRYFQACVVELYPGVQDLPISGTRSMTNGNNRQRMLCYTIYRAFFQQRPIDLTVTVAPHKLLPFELDAIRRFYEHLYQAFVSNHGEPPTILFD</sequence>
<dbReference type="AlphaFoldDB" id="A0AAD5W2S6"/>